<gene>
    <name evidence="2" type="ORF">RDB_LOCUS160484</name>
</gene>
<feature type="chain" id="PRO_5034889639" description="Secreted protein" evidence="1">
    <location>
        <begin position="23"/>
        <end position="153"/>
    </location>
</feature>
<dbReference type="Proteomes" id="UP000663888">
    <property type="component" value="Unassembled WGS sequence"/>
</dbReference>
<evidence type="ECO:0000313" key="2">
    <source>
        <dbReference type="EMBL" id="CAE6506425.1"/>
    </source>
</evidence>
<dbReference type="Gene3D" id="1.50.10.100">
    <property type="entry name" value="Chondroitin AC/alginate lyase"/>
    <property type="match status" value="1"/>
</dbReference>
<dbReference type="EMBL" id="CAJMWX010001822">
    <property type="protein sequence ID" value="CAE6506425.1"/>
    <property type="molecule type" value="Genomic_DNA"/>
</dbReference>
<feature type="signal peptide" evidence="1">
    <location>
        <begin position="1"/>
        <end position="22"/>
    </location>
</feature>
<evidence type="ECO:0000256" key="1">
    <source>
        <dbReference type="SAM" id="SignalP"/>
    </source>
</evidence>
<organism evidence="2 3">
    <name type="scientific">Rhizoctonia solani</name>
    <dbReference type="NCBI Taxonomy" id="456999"/>
    <lineage>
        <taxon>Eukaryota</taxon>
        <taxon>Fungi</taxon>
        <taxon>Dikarya</taxon>
        <taxon>Basidiomycota</taxon>
        <taxon>Agaricomycotina</taxon>
        <taxon>Agaricomycetes</taxon>
        <taxon>Cantharellales</taxon>
        <taxon>Ceratobasidiaceae</taxon>
        <taxon>Rhizoctonia</taxon>
    </lineage>
</organism>
<evidence type="ECO:0008006" key="4">
    <source>
        <dbReference type="Google" id="ProtNLM"/>
    </source>
</evidence>
<protein>
    <recommendedName>
        <fullName evidence="4">Secreted protein</fullName>
    </recommendedName>
</protein>
<evidence type="ECO:0000313" key="3">
    <source>
        <dbReference type="Proteomes" id="UP000663888"/>
    </source>
</evidence>
<reference evidence="2" key="1">
    <citation type="submission" date="2021-01" db="EMBL/GenBank/DDBJ databases">
        <authorList>
            <person name="Kaushik A."/>
        </authorList>
    </citation>
    <scope>NUCLEOTIDE SEQUENCE</scope>
    <source>
        <strain evidence="2">AG4-R118</strain>
    </source>
</reference>
<name>A0A8H3D3T6_9AGAM</name>
<keyword evidence="1" id="KW-0732">Signal</keyword>
<sequence length="153" mass="16758">MFGLWTSAVLLTLVSRVTVANADDLETLYDRRVASVNRTTSAGKSKIADYLATIQPDGTWAAVNYTAGCGAQRSSWPAGDHWGRILSMAAAYRGKVAGYRDDPNLLSAIRLAMGYWFANDYSTIGDGSCMDRDYVQPNNCPCGTPGLWNENWF</sequence>
<proteinExistence type="predicted"/>
<comment type="caution">
    <text evidence="2">The sequence shown here is derived from an EMBL/GenBank/DDBJ whole genome shotgun (WGS) entry which is preliminary data.</text>
</comment>
<accession>A0A8H3D3T6</accession>
<dbReference type="SUPFAM" id="SSF48230">
    <property type="entry name" value="Chondroitin AC/alginate lyase"/>
    <property type="match status" value="1"/>
</dbReference>
<dbReference type="InterPro" id="IPR008929">
    <property type="entry name" value="Chondroitin_lyas"/>
</dbReference>
<feature type="non-terminal residue" evidence="2">
    <location>
        <position position="1"/>
    </location>
</feature>
<dbReference type="AlphaFoldDB" id="A0A8H3D3T6"/>